<proteinExistence type="predicted"/>
<sequence>MWISLYNNDYQTEKTEELSFLLLASKRLLYFSRNLDISLFKGYPIKL</sequence>
<reference evidence="1 2" key="2">
    <citation type="journal article" date="2011" name="J. Bacteriol.">
        <title>Complete genome sequence of a carbon monoxide-utilizing acetogen, Eubacterium limosum KIST612.</title>
        <authorList>
            <person name="Roh H."/>
            <person name="Ko H.J."/>
            <person name="Kim D."/>
            <person name="Choi D.G."/>
            <person name="Park S."/>
            <person name="Kim S."/>
            <person name="Chang I.S."/>
            <person name="Choi I.G."/>
        </authorList>
    </citation>
    <scope>NUCLEOTIDE SEQUENCE [LARGE SCALE GENOMIC DNA]</scope>
    <source>
        <strain evidence="1 2">KIST612</strain>
    </source>
</reference>
<evidence type="ECO:0000313" key="2">
    <source>
        <dbReference type="Proteomes" id="UP000006873"/>
    </source>
</evidence>
<dbReference type="KEGG" id="elm:ELI_1774"/>
<dbReference type="AlphaFoldDB" id="E3GDF5"/>
<organism evidence="1 2">
    <name type="scientific">Eubacterium callanderi</name>
    <dbReference type="NCBI Taxonomy" id="53442"/>
    <lineage>
        <taxon>Bacteria</taxon>
        <taxon>Bacillati</taxon>
        <taxon>Bacillota</taxon>
        <taxon>Clostridia</taxon>
        <taxon>Eubacteriales</taxon>
        <taxon>Eubacteriaceae</taxon>
        <taxon>Eubacterium</taxon>
    </lineage>
</organism>
<dbReference type="EMBL" id="CP002273">
    <property type="protein sequence ID" value="ADO36760.1"/>
    <property type="molecule type" value="Genomic_DNA"/>
</dbReference>
<name>E3GDF5_9FIRM</name>
<gene>
    <name evidence="1" type="ordered locus">ELI_1774</name>
</gene>
<dbReference type="HOGENOM" id="CLU_3168210_0_0_9"/>
<accession>E3GDF5</accession>
<reference key="1">
    <citation type="submission" date="2010-09" db="EMBL/GenBank/DDBJ databases">
        <authorList>
            <person name="Roh H."/>
            <person name="Ko H.-J."/>
            <person name="Kim D."/>
            <person name="Choi D.G."/>
            <person name="Park S."/>
            <person name="Kim S."/>
            <person name="Kim K.H."/>
            <person name="Chang I.S."/>
            <person name="Choi I.-G."/>
        </authorList>
    </citation>
    <scope>NUCLEOTIDE SEQUENCE</scope>
    <source>
        <strain>KIST612</strain>
    </source>
</reference>
<protein>
    <submittedName>
        <fullName evidence="1">Uncharacterized protein</fullName>
    </submittedName>
</protein>
<dbReference type="Proteomes" id="UP000006873">
    <property type="component" value="Chromosome"/>
</dbReference>
<keyword evidence="2" id="KW-1185">Reference proteome</keyword>
<evidence type="ECO:0000313" key="1">
    <source>
        <dbReference type="EMBL" id="ADO36760.1"/>
    </source>
</evidence>